<sequence length="579" mass="61237">MSSGRSAPVVSTRTRRSSRVARVARSTVHAADAVAPSDFDSALPSSPLAATISPQDAQLLRDLGIDESEEEEEDGGTQRSPPALSQPVASETLDEEFSFGSQPAERPPSPPPSSPSERNVRPRSALAIDVGAASRLMFADVPGAQTSSPPPAAPASAPLSVAEKCNRDFTGDNLNILPYSDVLLMKGVFSLQVLRDMCGRIPGFPRVEKLSRVMLVKHVEAFRQIFNRANADESHRQLVAPASTSSPHNLAGAEGPVPPARGDVPSRVALREASEQQASPSLMAAGAASAEPASPPLRPVLQPVGQFPPPPTSTTAPGVAAPSGLSPAVDPRLAFFAGVPAPVSQPLVPQQPVQVLPGSSPPAPAGFDIQAYVDSVLQRSMQEETKGVSNWLKANRLRSELLEWCLTPGKAVSEIPKMMRQVAASFGQPGASSREPTTATDLYSLATLVERELAGGTRDAKLPENHVALFAHQQIKVTVPECEKDDAHESELQLFIRNQSKKASLAGGSKGNKPTTPADSSNAKCPKCQGAHLSRDCKSPYALNKDGSINTSWIDKRNKQESRNDQGQVPQLPPPPARG</sequence>
<feature type="region of interest" description="Disordered" evidence="1">
    <location>
        <begin position="502"/>
        <end position="579"/>
    </location>
</feature>
<feature type="compositionally biased region" description="Low complexity" evidence="1">
    <location>
        <begin position="278"/>
        <end position="292"/>
    </location>
</feature>
<accession>A0AAE0H3Q5</accession>
<feature type="region of interest" description="Disordered" evidence="1">
    <location>
        <begin position="1"/>
        <end position="121"/>
    </location>
</feature>
<proteinExistence type="predicted"/>
<feature type="compositionally biased region" description="Low complexity" evidence="1">
    <location>
        <begin position="1"/>
        <end position="12"/>
    </location>
</feature>
<gene>
    <name evidence="2" type="ORF">CYMTET_3232</name>
</gene>
<keyword evidence="3" id="KW-1185">Reference proteome</keyword>
<protein>
    <submittedName>
        <fullName evidence="2">Uncharacterized protein</fullName>
    </submittedName>
</protein>
<dbReference type="AlphaFoldDB" id="A0AAE0H3Q5"/>
<evidence type="ECO:0000256" key="1">
    <source>
        <dbReference type="SAM" id="MobiDB-lite"/>
    </source>
</evidence>
<feature type="compositionally biased region" description="Pro residues" evidence="1">
    <location>
        <begin position="105"/>
        <end position="114"/>
    </location>
</feature>
<feature type="compositionally biased region" description="Acidic residues" evidence="1">
    <location>
        <begin position="65"/>
        <end position="75"/>
    </location>
</feature>
<comment type="caution">
    <text evidence="2">The sequence shown here is derived from an EMBL/GenBank/DDBJ whole genome shotgun (WGS) entry which is preliminary data.</text>
</comment>
<dbReference type="Proteomes" id="UP001190700">
    <property type="component" value="Unassembled WGS sequence"/>
</dbReference>
<feature type="region of interest" description="Disordered" evidence="1">
    <location>
        <begin position="239"/>
        <end position="295"/>
    </location>
</feature>
<feature type="compositionally biased region" description="Low complexity" evidence="1">
    <location>
        <begin position="20"/>
        <end position="31"/>
    </location>
</feature>
<evidence type="ECO:0000313" key="3">
    <source>
        <dbReference type="Proteomes" id="UP001190700"/>
    </source>
</evidence>
<feature type="compositionally biased region" description="Basic and acidic residues" evidence="1">
    <location>
        <begin position="554"/>
        <end position="564"/>
    </location>
</feature>
<evidence type="ECO:0000313" key="2">
    <source>
        <dbReference type="EMBL" id="KAK3289333.1"/>
    </source>
</evidence>
<name>A0AAE0H3Q5_9CHLO</name>
<organism evidence="2 3">
    <name type="scientific">Cymbomonas tetramitiformis</name>
    <dbReference type="NCBI Taxonomy" id="36881"/>
    <lineage>
        <taxon>Eukaryota</taxon>
        <taxon>Viridiplantae</taxon>
        <taxon>Chlorophyta</taxon>
        <taxon>Pyramimonadophyceae</taxon>
        <taxon>Pyramimonadales</taxon>
        <taxon>Pyramimonadaceae</taxon>
        <taxon>Cymbomonas</taxon>
    </lineage>
</organism>
<reference evidence="2 3" key="1">
    <citation type="journal article" date="2015" name="Genome Biol. Evol.">
        <title>Comparative Genomics of a Bacterivorous Green Alga Reveals Evolutionary Causalities and Consequences of Phago-Mixotrophic Mode of Nutrition.</title>
        <authorList>
            <person name="Burns J.A."/>
            <person name="Paasch A."/>
            <person name="Narechania A."/>
            <person name="Kim E."/>
        </authorList>
    </citation>
    <scope>NUCLEOTIDE SEQUENCE [LARGE SCALE GENOMIC DNA]</scope>
    <source>
        <strain evidence="2 3">PLY_AMNH</strain>
    </source>
</reference>
<feature type="compositionally biased region" description="Polar residues" evidence="1">
    <location>
        <begin position="512"/>
        <end position="523"/>
    </location>
</feature>
<dbReference type="EMBL" id="LGRX02000167">
    <property type="protein sequence ID" value="KAK3289333.1"/>
    <property type="molecule type" value="Genomic_DNA"/>
</dbReference>